<accession>A0A4Q2V872</accession>
<dbReference type="PANTHER" id="PTHR46599:SF3">
    <property type="entry name" value="PIGGYBAC TRANSPOSABLE ELEMENT-DERIVED PROTEIN 4"/>
    <property type="match status" value="1"/>
</dbReference>
<evidence type="ECO:0000313" key="3">
    <source>
        <dbReference type="EMBL" id="RYC80393.1"/>
    </source>
</evidence>
<proteinExistence type="predicted"/>
<dbReference type="InterPro" id="IPR029526">
    <property type="entry name" value="PGBD"/>
</dbReference>
<dbReference type="PANTHER" id="PTHR46599">
    <property type="entry name" value="PIGGYBAC TRANSPOSABLE ELEMENT-DERIVED PROTEIN 4"/>
    <property type="match status" value="1"/>
</dbReference>
<feature type="compositionally biased region" description="Basic residues" evidence="1">
    <location>
        <begin position="148"/>
        <end position="164"/>
    </location>
</feature>
<protein>
    <recommendedName>
        <fullName evidence="2">PiggyBac transposable element-derived protein domain-containing protein</fullName>
    </recommendedName>
</protein>
<feature type="region of interest" description="Disordered" evidence="1">
    <location>
        <begin position="148"/>
        <end position="171"/>
    </location>
</feature>
<dbReference type="Pfam" id="PF13843">
    <property type="entry name" value="DDE_Tnp_1_7"/>
    <property type="match status" value="1"/>
</dbReference>
<gene>
    <name evidence="3" type="ORF">BFJ63_vAg16718</name>
</gene>
<evidence type="ECO:0000259" key="2">
    <source>
        <dbReference type="Pfam" id="PF13843"/>
    </source>
</evidence>
<evidence type="ECO:0000256" key="1">
    <source>
        <dbReference type="SAM" id="MobiDB-lite"/>
    </source>
</evidence>
<dbReference type="EMBL" id="MQTW01000380">
    <property type="protein sequence ID" value="RYC80393.1"/>
    <property type="molecule type" value="Genomic_DNA"/>
</dbReference>
<dbReference type="Proteomes" id="UP000290540">
    <property type="component" value="Unassembled WGS sequence"/>
</dbReference>
<evidence type="ECO:0000313" key="4">
    <source>
        <dbReference type="Proteomes" id="UP000290540"/>
    </source>
</evidence>
<comment type="caution">
    <text evidence="3">The sequence shown here is derived from an EMBL/GenBank/DDBJ whole genome shotgun (WGS) entry which is preliminary data.</text>
</comment>
<reference evidence="3 4" key="1">
    <citation type="submission" date="2016-12" db="EMBL/GenBank/DDBJ databases">
        <title>Draft genome sequence of Fusarium oxysporum causing rot on Narcissus.</title>
        <authorList>
            <person name="Armitage A.D."/>
            <person name="Taylor A."/>
            <person name="Clarkson J.P."/>
            <person name="Harrison R.J."/>
            <person name="Jackson A.C."/>
        </authorList>
    </citation>
    <scope>NUCLEOTIDE SEQUENCE [LARGE SCALE GENOMIC DNA]</scope>
    <source>
        <strain evidence="3 4">N139</strain>
    </source>
</reference>
<name>A0A4Q2V872_FUSOX</name>
<organism evidence="3 4">
    <name type="scientific">Fusarium oxysporum f. sp. narcissi</name>
    <dbReference type="NCBI Taxonomy" id="451672"/>
    <lineage>
        <taxon>Eukaryota</taxon>
        <taxon>Fungi</taxon>
        <taxon>Dikarya</taxon>
        <taxon>Ascomycota</taxon>
        <taxon>Pezizomycotina</taxon>
        <taxon>Sordariomycetes</taxon>
        <taxon>Hypocreomycetidae</taxon>
        <taxon>Hypocreales</taxon>
        <taxon>Nectriaceae</taxon>
        <taxon>Fusarium</taxon>
        <taxon>Fusarium oxysporum species complex</taxon>
    </lineage>
</organism>
<sequence>MRLHTDKQIKDYWKASPLGKQRPLHPITKWMTYTRFQLLSRNLRLFDHTTIYKEASIEDYSRTFIRVRAWSDHIQQASLDFYTPGTSIAIDECMVRFLGRDLETTVVPNKPIPRSFKAWAVAQEGYFLQWLWHRPHRKYGPVGVRPAYRRKSPQVRKQRQRRPVRKSERAEHLNPTQAVVVALVKLLPKARYHVFLDNLFSSPNLFRRLRQLGHGATGTARQNCGFHEPLVKLKNVDNTAAADLEFNYLTAVPTKDNLVNQIIWKDNALVLFLSTVFTGVERVDRKRKRPTTDQPSARPIKRFFGAEPVKVISIPSIAAIYNEQMDAVDQGDQRRAYWSPDRRVRRGSWKALAWDFLLEIALINSFILQLKGQPQWKPIKSQADWRQHIVDSLIAKYQPDRAKGFSHGTAVRSAKYPYVDPGIVGTSITA</sequence>
<dbReference type="AlphaFoldDB" id="A0A4Q2V872"/>
<feature type="domain" description="PiggyBac transposable element-derived protein" evidence="2">
    <location>
        <begin position="7"/>
        <end position="366"/>
    </location>
</feature>